<reference evidence="3 4" key="1">
    <citation type="submission" date="2021-02" db="EMBL/GenBank/DDBJ databases">
        <title>Variation within the Batrachochytrium salamandrivorans European outbreak.</title>
        <authorList>
            <person name="Kelly M."/>
            <person name="Pasmans F."/>
            <person name="Shea T.P."/>
            <person name="Munoz J.F."/>
            <person name="Carranza S."/>
            <person name="Cuomo C.A."/>
            <person name="Martel A."/>
        </authorList>
    </citation>
    <scope>NUCLEOTIDE SEQUENCE [LARGE SCALE GENOMIC DNA]</scope>
    <source>
        <strain evidence="3 4">AMFP18/2</strain>
    </source>
</reference>
<evidence type="ECO:0000313" key="4">
    <source>
        <dbReference type="Proteomes" id="UP001648503"/>
    </source>
</evidence>
<feature type="transmembrane region" description="Helical" evidence="2">
    <location>
        <begin position="7"/>
        <end position="25"/>
    </location>
</feature>
<accession>A0ABQ8F6Z4</accession>
<dbReference type="Proteomes" id="UP001648503">
    <property type="component" value="Unassembled WGS sequence"/>
</dbReference>
<feature type="region of interest" description="Disordered" evidence="1">
    <location>
        <begin position="121"/>
        <end position="208"/>
    </location>
</feature>
<gene>
    <name evidence="3" type="ORF">BASA50_007647</name>
</gene>
<comment type="caution">
    <text evidence="3">The sequence shown here is derived from an EMBL/GenBank/DDBJ whole genome shotgun (WGS) entry which is preliminary data.</text>
</comment>
<keyword evidence="2" id="KW-0472">Membrane</keyword>
<evidence type="ECO:0000256" key="1">
    <source>
        <dbReference type="SAM" id="MobiDB-lite"/>
    </source>
</evidence>
<evidence type="ECO:0000256" key="2">
    <source>
        <dbReference type="SAM" id="Phobius"/>
    </source>
</evidence>
<protein>
    <recommendedName>
        <fullName evidence="5">XK-related protein</fullName>
    </recommendedName>
</protein>
<feature type="compositionally biased region" description="Polar residues" evidence="1">
    <location>
        <begin position="183"/>
        <end position="196"/>
    </location>
</feature>
<feature type="transmembrane region" description="Helical" evidence="2">
    <location>
        <begin position="37"/>
        <end position="58"/>
    </location>
</feature>
<dbReference type="EMBL" id="JAFCIX010000362">
    <property type="protein sequence ID" value="KAH6593065.1"/>
    <property type="molecule type" value="Genomic_DNA"/>
</dbReference>
<keyword evidence="4" id="KW-1185">Reference proteome</keyword>
<evidence type="ECO:0000313" key="3">
    <source>
        <dbReference type="EMBL" id="KAH6593065.1"/>
    </source>
</evidence>
<keyword evidence="2" id="KW-1133">Transmembrane helix</keyword>
<name>A0ABQ8F6Z4_9FUNG</name>
<sequence length="208" mass="22187">MADGVSFFAWFFSINTVVEMAYLLYWETVNKSDTLTLLFIILSIHYSIALFTLAKSLVRSSALRDLPQTPPQLQTQSVATSPFQSCVHDVGEHSSTTGGSALPCSIEMSWLSIPAGSWARGPHSHPSCTDTASPYAYASPSRPQTSPPPYENTNADDDIPIADLPTVAGTAAGVGRILPLQPDPSTRTIAPSTAHTTGRPDSPISHSS</sequence>
<proteinExistence type="predicted"/>
<keyword evidence="2" id="KW-0812">Transmembrane</keyword>
<evidence type="ECO:0008006" key="5">
    <source>
        <dbReference type="Google" id="ProtNLM"/>
    </source>
</evidence>
<organism evidence="3 4">
    <name type="scientific">Batrachochytrium salamandrivorans</name>
    <dbReference type="NCBI Taxonomy" id="1357716"/>
    <lineage>
        <taxon>Eukaryota</taxon>
        <taxon>Fungi</taxon>
        <taxon>Fungi incertae sedis</taxon>
        <taxon>Chytridiomycota</taxon>
        <taxon>Chytridiomycota incertae sedis</taxon>
        <taxon>Chytridiomycetes</taxon>
        <taxon>Rhizophydiales</taxon>
        <taxon>Rhizophydiales incertae sedis</taxon>
        <taxon>Batrachochytrium</taxon>
    </lineage>
</organism>